<dbReference type="EnsemblPlants" id="AVESA.00010b.r2.4AG0594720.1">
    <property type="protein sequence ID" value="AVESA.00010b.r2.4AG0594720.1.CDS"/>
    <property type="gene ID" value="AVESA.00010b.r2.4AG0594720"/>
</dbReference>
<protein>
    <submittedName>
        <fullName evidence="1">Uncharacterized protein</fullName>
    </submittedName>
</protein>
<evidence type="ECO:0000313" key="2">
    <source>
        <dbReference type="Proteomes" id="UP001732700"/>
    </source>
</evidence>
<organism evidence="1 2">
    <name type="scientific">Avena sativa</name>
    <name type="common">Oat</name>
    <dbReference type="NCBI Taxonomy" id="4498"/>
    <lineage>
        <taxon>Eukaryota</taxon>
        <taxon>Viridiplantae</taxon>
        <taxon>Streptophyta</taxon>
        <taxon>Embryophyta</taxon>
        <taxon>Tracheophyta</taxon>
        <taxon>Spermatophyta</taxon>
        <taxon>Magnoliopsida</taxon>
        <taxon>Liliopsida</taxon>
        <taxon>Poales</taxon>
        <taxon>Poaceae</taxon>
        <taxon>BOP clade</taxon>
        <taxon>Pooideae</taxon>
        <taxon>Poodae</taxon>
        <taxon>Poeae</taxon>
        <taxon>Poeae Chloroplast Group 1 (Aveneae type)</taxon>
        <taxon>Aveninae</taxon>
        <taxon>Avena</taxon>
    </lineage>
</organism>
<sequence>MELSQQMIAALCATLCGASPIGQAWGSIDEWRKTSGIIGAQNFEVAVRMATLRTASNAQGVQDGLVICGATTVWLPGIPAKHVFDYIHDRNRRGEWDTFCNGVPAQQEDYVAAVQLPRYTVSVLHPRAAHGTNNKKLILQQVCADESCILVAYAPVEEHSLKEVMHEAGSLASFYLLPSGFVILPDGHGDQQIPPVDTKHPSSAAMIHRNNDGCLVSALFQTFLKGPTPESLVAQTINNVENLVSHSIVKIKDAVHANIVVAA</sequence>
<evidence type="ECO:0000313" key="1">
    <source>
        <dbReference type="EnsemblPlants" id="AVESA.00010b.r2.4AG0594720.1.CDS"/>
    </source>
</evidence>
<dbReference type="Proteomes" id="UP001732700">
    <property type="component" value="Chromosome 4A"/>
</dbReference>
<accession>A0ACD5W7E7</accession>
<proteinExistence type="predicted"/>
<name>A0ACD5W7E7_AVESA</name>
<reference evidence="1" key="2">
    <citation type="submission" date="2025-09" db="UniProtKB">
        <authorList>
            <consortium name="EnsemblPlants"/>
        </authorList>
    </citation>
    <scope>IDENTIFICATION</scope>
</reference>
<keyword evidence="2" id="KW-1185">Reference proteome</keyword>
<reference evidence="1" key="1">
    <citation type="submission" date="2021-05" db="EMBL/GenBank/DDBJ databases">
        <authorList>
            <person name="Scholz U."/>
            <person name="Mascher M."/>
            <person name="Fiebig A."/>
        </authorList>
    </citation>
    <scope>NUCLEOTIDE SEQUENCE [LARGE SCALE GENOMIC DNA]</scope>
</reference>